<dbReference type="PANTHER" id="PTHR35385">
    <property type="entry name" value="PROTEIN B, PUTATIVE-RELATED-RELATED"/>
    <property type="match status" value="1"/>
</dbReference>
<protein>
    <submittedName>
        <fullName evidence="1">41585_t:CDS:1</fullName>
    </submittedName>
</protein>
<dbReference type="Proteomes" id="UP000789901">
    <property type="component" value="Unassembled WGS sequence"/>
</dbReference>
<accession>A0ABN7WLW3</accession>
<feature type="non-terminal residue" evidence="1">
    <location>
        <position position="275"/>
    </location>
</feature>
<reference evidence="1 2" key="1">
    <citation type="submission" date="2021-06" db="EMBL/GenBank/DDBJ databases">
        <authorList>
            <person name="Kallberg Y."/>
            <person name="Tangrot J."/>
            <person name="Rosling A."/>
        </authorList>
    </citation>
    <scope>NUCLEOTIDE SEQUENCE [LARGE SCALE GENOMIC DNA]</scope>
    <source>
        <strain evidence="1 2">120-4 pot B 10/14</strain>
    </source>
</reference>
<evidence type="ECO:0000313" key="2">
    <source>
        <dbReference type="Proteomes" id="UP000789901"/>
    </source>
</evidence>
<keyword evidence="2" id="KW-1185">Reference proteome</keyword>
<sequence>IELLNFLGAFSELFKAKFQINICTVDNANIWLGEFSNLYKVTMQETQGQIIKGVKYIFSKGFHCVHSNLVKLKQEQKDKNDSTNINTMEKEKSNIISTCKRDTKCLAILNIQLRNILDIYPYIISLTFYHNYPLASSYSLSFHPICNKIIEAFFKLFHNGHGSASVYHTYIKKIQLKYENNEKMLADRAICSNDFDDLNTTLTILSTNISIGSLPLAAMLISDEPISTLSEALNRLKHILLIIVFNNHGSIIGPENSFAKTETKLDEYKVLIMNQ</sequence>
<comment type="caution">
    <text evidence="1">The sequence shown here is derived from an EMBL/GenBank/DDBJ whole genome shotgun (WGS) entry which is preliminary data.</text>
</comment>
<organism evidence="1 2">
    <name type="scientific">Gigaspora margarita</name>
    <dbReference type="NCBI Taxonomy" id="4874"/>
    <lineage>
        <taxon>Eukaryota</taxon>
        <taxon>Fungi</taxon>
        <taxon>Fungi incertae sedis</taxon>
        <taxon>Mucoromycota</taxon>
        <taxon>Glomeromycotina</taxon>
        <taxon>Glomeromycetes</taxon>
        <taxon>Diversisporales</taxon>
        <taxon>Gigasporaceae</taxon>
        <taxon>Gigaspora</taxon>
    </lineage>
</organism>
<dbReference type="PANTHER" id="PTHR35385:SF2">
    <property type="entry name" value="PROTEIN B, PUTATIVE-RELATED"/>
    <property type="match status" value="1"/>
</dbReference>
<proteinExistence type="predicted"/>
<feature type="non-terminal residue" evidence="1">
    <location>
        <position position="1"/>
    </location>
</feature>
<dbReference type="EMBL" id="CAJVQB010050809">
    <property type="protein sequence ID" value="CAG8835102.1"/>
    <property type="molecule type" value="Genomic_DNA"/>
</dbReference>
<gene>
    <name evidence="1" type="ORF">GMARGA_LOCUS32397</name>
</gene>
<name>A0ABN7WLW3_GIGMA</name>
<evidence type="ECO:0000313" key="1">
    <source>
        <dbReference type="EMBL" id="CAG8835102.1"/>
    </source>
</evidence>